<organism evidence="11 12">
    <name type="scientific">Wickerhamomyces mucosus</name>
    <dbReference type="NCBI Taxonomy" id="1378264"/>
    <lineage>
        <taxon>Eukaryota</taxon>
        <taxon>Fungi</taxon>
        <taxon>Dikarya</taxon>
        <taxon>Ascomycota</taxon>
        <taxon>Saccharomycotina</taxon>
        <taxon>Saccharomycetes</taxon>
        <taxon>Phaffomycetales</taxon>
        <taxon>Wickerhamomycetaceae</taxon>
        <taxon>Wickerhamomyces</taxon>
    </lineage>
</organism>
<comment type="function">
    <text evidence="7">Catalyzes the ATP-dependent translocation of sphingoid long-chain bases (LCBs) from the cytoplasmic site toward the extracytoplasmic side of the membrane (flip-flop). Involved in the establishment of the functional lipid asymmetry of the plasma membrane. Regulates intracellular levels of LCBs, sphingolipid precursors that are growth inhibitory at increased levels.</text>
</comment>
<keyword evidence="5" id="KW-0445">Lipid transport</keyword>
<evidence type="ECO:0000256" key="1">
    <source>
        <dbReference type="ARBA" id="ARBA00004651"/>
    </source>
</evidence>
<sequence length="404" mass="45391">MTTTAATYLSQITSIASKISSIEQYLATAQDTAHFYSYSEEAAKLVQSLTILENEEFLATATATATSQIASASNAIVIASEAYSSIVEANNLYGMQPSYGGNLTMTVAMGLFTFLHGVFGIWFRAWGFGISYSIGCLLEFLGYIGRTLSAHDVDNVNDFLIQIVCLTIAPCFIMAGIYFLLAQVISIHGPQYSVLKPSHYSYIFITFDVISLVVQAVGGAMTAEALVLYESGKTGTHIMVAGLSFQVFSTTTFLILYFDFIRRIKLFQFSKYQELEDSNKFDPRFSQIRSSKLFKFYPYIILLGTLFVYVRCIYRVIELSEGWSGYLITHEIYFMILDALMMGLTALLFVVFHPGFIWGRLKIKSPKRTKNWFSRIGSKNKNNGEKSDDELVEEEEVETGFYEK</sequence>
<gene>
    <name evidence="11" type="ORF">WICMUC_005867</name>
</gene>
<reference evidence="11" key="1">
    <citation type="journal article" date="2021" name="Open Biol.">
        <title>Shared evolutionary footprints suggest mitochondrial oxidative damage underlies multiple complex I losses in fungi.</title>
        <authorList>
            <person name="Schikora-Tamarit M.A."/>
            <person name="Marcet-Houben M."/>
            <person name="Nosek J."/>
            <person name="Gabaldon T."/>
        </authorList>
    </citation>
    <scope>NUCLEOTIDE SEQUENCE</scope>
    <source>
        <strain evidence="11">CBS6341</strain>
    </source>
</reference>
<dbReference type="Proteomes" id="UP000769528">
    <property type="component" value="Unassembled WGS sequence"/>
</dbReference>
<protein>
    <recommendedName>
        <fullName evidence="8">Sphingoid long-chain base transporter RSB1</fullName>
    </recommendedName>
</protein>
<feature type="transmembrane region" description="Helical" evidence="10">
    <location>
        <begin position="160"/>
        <end position="181"/>
    </location>
</feature>
<feature type="transmembrane region" description="Helical" evidence="10">
    <location>
        <begin position="332"/>
        <end position="358"/>
    </location>
</feature>
<evidence type="ECO:0000256" key="8">
    <source>
        <dbReference type="ARBA" id="ARBA00041117"/>
    </source>
</evidence>
<feature type="region of interest" description="Disordered" evidence="9">
    <location>
        <begin position="375"/>
        <end position="404"/>
    </location>
</feature>
<feature type="compositionally biased region" description="Acidic residues" evidence="9">
    <location>
        <begin position="387"/>
        <end position="398"/>
    </location>
</feature>
<evidence type="ECO:0000256" key="5">
    <source>
        <dbReference type="ARBA" id="ARBA00023055"/>
    </source>
</evidence>
<dbReference type="OrthoDB" id="3358017at2759"/>
<evidence type="ECO:0000256" key="6">
    <source>
        <dbReference type="ARBA" id="ARBA00023136"/>
    </source>
</evidence>
<dbReference type="GO" id="GO:0000324">
    <property type="term" value="C:fungal-type vacuole"/>
    <property type="evidence" value="ECO:0007669"/>
    <property type="project" value="TreeGrafter"/>
</dbReference>
<evidence type="ECO:0000256" key="9">
    <source>
        <dbReference type="SAM" id="MobiDB-lite"/>
    </source>
</evidence>
<comment type="caution">
    <text evidence="11">The sequence shown here is derived from an EMBL/GenBank/DDBJ whole genome shotgun (WGS) entry which is preliminary data.</text>
</comment>
<evidence type="ECO:0000256" key="3">
    <source>
        <dbReference type="ARBA" id="ARBA00022692"/>
    </source>
</evidence>
<dbReference type="PANTHER" id="PTHR31465:SF9">
    <property type="entry name" value="SPHINGOID LONG-CHAIN BASE TRANSPORTER RSB1"/>
    <property type="match status" value="1"/>
</dbReference>
<proteinExistence type="inferred from homology"/>
<dbReference type="EMBL" id="JAEUBF010001524">
    <property type="protein sequence ID" value="KAH3663928.1"/>
    <property type="molecule type" value="Genomic_DNA"/>
</dbReference>
<comment type="similarity">
    <text evidence="2">Belongs to the lipid-translocating exporter (LTE) (TC 9.A.26.1) family.</text>
</comment>
<evidence type="ECO:0000313" key="11">
    <source>
        <dbReference type="EMBL" id="KAH3663928.1"/>
    </source>
</evidence>
<evidence type="ECO:0000256" key="7">
    <source>
        <dbReference type="ARBA" id="ARBA00037472"/>
    </source>
</evidence>
<feature type="transmembrane region" description="Helical" evidence="10">
    <location>
        <begin position="235"/>
        <end position="258"/>
    </location>
</feature>
<feature type="transmembrane region" description="Helical" evidence="10">
    <location>
        <begin position="296"/>
        <end position="317"/>
    </location>
</feature>
<evidence type="ECO:0000256" key="2">
    <source>
        <dbReference type="ARBA" id="ARBA00009969"/>
    </source>
</evidence>
<name>A0A9P8P1Q5_9ASCO</name>
<accession>A0A9P8P1Q5</accession>
<reference evidence="11" key="2">
    <citation type="submission" date="2021-01" db="EMBL/GenBank/DDBJ databases">
        <authorList>
            <person name="Schikora-Tamarit M.A."/>
        </authorList>
    </citation>
    <scope>NUCLEOTIDE SEQUENCE</scope>
    <source>
        <strain evidence="11">CBS6341</strain>
    </source>
</reference>
<keyword evidence="3 10" id="KW-0812">Transmembrane</keyword>
<dbReference type="PANTHER" id="PTHR31465">
    <property type="entry name" value="PROTEIN RTA1-RELATED"/>
    <property type="match status" value="1"/>
</dbReference>
<dbReference type="GO" id="GO:0006869">
    <property type="term" value="P:lipid transport"/>
    <property type="evidence" value="ECO:0007669"/>
    <property type="project" value="UniProtKB-KW"/>
</dbReference>
<keyword evidence="5" id="KW-0813">Transport</keyword>
<evidence type="ECO:0000256" key="10">
    <source>
        <dbReference type="SAM" id="Phobius"/>
    </source>
</evidence>
<dbReference type="AlphaFoldDB" id="A0A9P8P1Q5"/>
<keyword evidence="4 10" id="KW-1133">Transmembrane helix</keyword>
<evidence type="ECO:0000313" key="12">
    <source>
        <dbReference type="Proteomes" id="UP000769528"/>
    </source>
</evidence>
<feature type="transmembrane region" description="Helical" evidence="10">
    <location>
        <begin position="130"/>
        <end position="148"/>
    </location>
</feature>
<feature type="transmembrane region" description="Helical" evidence="10">
    <location>
        <begin position="202"/>
        <end position="223"/>
    </location>
</feature>
<evidence type="ECO:0000256" key="4">
    <source>
        <dbReference type="ARBA" id="ARBA00022989"/>
    </source>
</evidence>
<keyword evidence="12" id="KW-1185">Reference proteome</keyword>
<comment type="subcellular location">
    <subcellularLocation>
        <location evidence="1">Cell membrane</location>
        <topology evidence="1">Multi-pass membrane protein</topology>
    </subcellularLocation>
</comment>
<dbReference type="Pfam" id="PF04479">
    <property type="entry name" value="RTA1"/>
    <property type="match status" value="1"/>
</dbReference>
<feature type="transmembrane region" description="Helical" evidence="10">
    <location>
        <begin position="103"/>
        <end position="123"/>
    </location>
</feature>
<dbReference type="InterPro" id="IPR007568">
    <property type="entry name" value="RTA1"/>
</dbReference>
<dbReference type="GO" id="GO:0005886">
    <property type="term" value="C:plasma membrane"/>
    <property type="evidence" value="ECO:0007669"/>
    <property type="project" value="UniProtKB-SubCell"/>
</dbReference>
<keyword evidence="6 10" id="KW-0472">Membrane</keyword>